<keyword evidence="3" id="KW-0804">Transcription</keyword>
<protein>
    <submittedName>
        <fullName evidence="6">AcrR family transcriptional regulator</fullName>
    </submittedName>
</protein>
<evidence type="ECO:0000259" key="5">
    <source>
        <dbReference type="PROSITE" id="PS50977"/>
    </source>
</evidence>
<accession>A0A7W7H3I3</accession>
<dbReference type="EMBL" id="JACHNB010000001">
    <property type="protein sequence ID" value="MBB4743258.1"/>
    <property type="molecule type" value="Genomic_DNA"/>
</dbReference>
<keyword evidence="2 4" id="KW-0238">DNA-binding</keyword>
<evidence type="ECO:0000256" key="3">
    <source>
        <dbReference type="ARBA" id="ARBA00023163"/>
    </source>
</evidence>
<dbReference type="GO" id="GO:0003677">
    <property type="term" value="F:DNA binding"/>
    <property type="evidence" value="ECO:0007669"/>
    <property type="project" value="UniProtKB-UniRule"/>
</dbReference>
<evidence type="ECO:0000256" key="2">
    <source>
        <dbReference type="ARBA" id="ARBA00023125"/>
    </source>
</evidence>
<proteinExistence type="predicted"/>
<evidence type="ECO:0000313" key="6">
    <source>
        <dbReference type="EMBL" id="MBB4743258.1"/>
    </source>
</evidence>
<evidence type="ECO:0000256" key="1">
    <source>
        <dbReference type="ARBA" id="ARBA00023015"/>
    </source>
</evidence>
<dbReference type="SUPFAM" id="SSF48498">
    <property type="entry name" value="Tetracyclin repressor-like, C-terminal domain"/>
    <property type="match status" value="1"/>
</dbReference>
<dbReference type="Proteomes" id="UP000546162">
    <property type="component" value="Unassembled WGS sequence"/>
</dbReference>
<sequence length="193" mass="20566">MVVSRGRQRGFDRDAVLDQITRAFWRDGYAGTSVADLTKLTGVNPPSLYAAYGDKRALFGEVLDHYQRTYGAFTTVALHEEPTARRAIGRLLREAAAAYTDPSRPRGCLVISAGTGEAAETLRELRAAGQQAVARRIAADVDAGLLPPGTDSAGLAAFFATVVQGMSRQARDGAGRDTLERVAAMAMGVWPAP</sequence>
<dbReference type="Pfam" id="PF00440">
    <property type="entry name" value="TetR_N"/>
    <property type="match status" value="1"/>
</dbReference>
<dbReference type="InterPro" id="IPR036271">
    <property type="entry name" value="Tet_transcr_reg_TetR-rel_C_sf"/>
</dbReference>
<dbReference type="RefSeq" id="WP_185043550.1">
    <property type="nucleotide sequence ID" value="NZ_BAABFG010000005.1"/>
</dbReference>
<dbReference type="InterPro" id="IPR009057">
    <property type="entry name" value="Homeodomain-like_sf"/>
</dbReference>
<gene>
    <name evidence="6" type="ORF">BJY16_006717</name>
</gene>
<feature type="DNA-binding region" description="H-T-H motif" evidence="4">
    <location>
        <begin position="33"/>
        <end position="52"/>
    </location>
</feature>
<evidence type="ECO:0000313" key="7">
    <source>
        <dbReference type="Proteomes" id="UP000546162"/>
    </source>
</evidence>
<dbReference type="Gene3D" id="1.10.10.60">
    <property type="entry name" value="Homeodomain-like"/>
    <property type="match status" value="1"/>
</dbReference>
<keyword evidence="1" id="KW-0805">Transcription regulation</keyword>
<dbReference type="AlphaFoldDB" id="A0A7W7H3I3"/>
<feature type="domain" description="HTH tetR-type" evidence="5">
    <location>
        <begin position="10"/>
        <end position="70"/>
    </location>
</feature>
<dbReference type="PANTHER" id="PTHR47506">
    <property type="entry name" value="TRANSCRIPTIONAL REGULATORY PROTEIN"/>
    <property type="match status" value="1"/>
</dbReference>
<dbReference type="Gene3D" id="1.10.357.10">
    <property type="entry name" value="Tetracycline Repressor, domain 2"/>
    <property type="match status" value="1"/>
</dbReference>
<dbReference type="SUPFAM" id="SSF46689">
    <property type="entry name" value="Homeodomain-like"/>
    <property type="match status" value="1"/>
</dbReference>
<reference evidence="6 7" key="1">
    <citation type="submission" date="2020-08" db="EMBL/GenBank/DDBJ databases">
        <title>Sequencing the genomes of 1000 actinobacteria strains.</title>
        <authorList>
            <person name="Klenk H.-P."/>
        </authorList>
    </citation>
    <scope>NUCLEOTIDE SEQUENCE [LARGE SCALE GENOMIC DNA]</scope>
    <source>
        <strain evidence="6 7">DSM 45809</strain>
    </source>
</reference>
<evidence type="ECO:0000256" key="4">
    <source>
        <dbReference type="PROSITE-ProRule" id="PRU00335"/>
    </source>
</evidence>
<comment type="caution">
    <text evidence="6">The sequence shown here is derived from an EMBL/GenBank/DDBJ whole genome shotgun (WGS) entry which is preliminary data.</text>
</comment>
<name>A0A7W7H3I3_9ACTN</name>
<dbReference type="InterPro" id="IPR001647">
    <property type="entry name" value="HTH_TetR"/>
</dbReference>
<dbReference type="PANTHER" id="PTHR47506:SF1">
    <property type="entry name" value="HTH-TYPE TRANSCRIPTIONAL REGULATOR YJDC"/>
    <property type="match status" value="1"/>
</dbReference>
<keyword evidence="7" id="KW-1185">Reference proteome</keyword>
<organism evidence="6 7">
    <name type="scientific">Actinoplanes octamycinicus</name>
    <dbReference type="NCBI Taxonomy" id="135948"/>
    <lineage>
        <taxon>Bacteria</taxon>
        <taxon>Bacillati</taxon>
        <taxon>Actinomycetota</taxon>
        <taxon>Actinomycetes</taxon>
        <taxon>Micromonosporales</taxon>
        <taxon>Micromonosporaceae</taxon>
        <taxon>Actinoplanes</taxon>
    </lineage>
</organism>
<dbReference type="PROSITE" id="PS50977">
    <property type="entry name" value="HTH_TETR_2"/>
    <property type="match status" value="1"/>
</dbReference>